<reference evidence="8" key="1">
    <citation type="submission" date="2009-01" db="EMBL/GenBank/DDBJ databases">
        <title>Complete sequence of chromosome Cyanothece sp. PCC 7425.</title>
        <authorList>
            <consortium name="US DOE Joint Genome Institute"/>
            <person name="Lucas S."/>
            <person name="Copeland A."/>
            <person name="Lapidus A."/>
            <person name="Glavina del Rio T."/>
            <person name="Dalin E."/>
            <person name="Tice H."/>
            <person name="Bruce D."/>
            <person name="Goodwin L."/>
            <person name="Pitluck S."/>
            <person name="Sims D."/>
            <person name="Meineke L."/>
            <person name="Brettin T."/>
            <person name="Detter J.C."/>
            <person name="Han C."/>
            <person name="Larimer F."/>
            <person name="Land M."/>
            <person name="Hauser L."/>
            <person name="Kyrpides N."/>
            <person name="Ovchinnikova G."/>
            <person name="Liberton M."/>
            <person name="Stoeckel J."/>
            <person name="Banerjee A."/>
            <person name="Singh A."/>
            <person name="Page L."/>
            <person name="Sato H."/>
            <person name="Zhao L."/>
            <person name="Sherman L."/>
            <person name="Pakrasi H."/>
            <person name="Richardson P."/>
        </authorList>
    </citation>
    <scope>NUCLEOTIDE SEQUENCE</scope>
    <source>
        <strain evidence="8">PCC 7425</strain>
    </source>
</reference>
<dbReference type="AlphaFoldDB" id="B8HNE1"/>
<dbReference type="InterPro" id="IPR011961">
    <property type="entry name" value="RimM"/>
</dbReference>
<comment type="function">
    <text evidence="5">An accessory protein needed during the final step in the assembly of 30S ribosomal subunit, possibly for assembly of the head region. Essential for efficient processing of 16S rRNA. May be needed both before and after RbfA during the maturation of 16S rRNA. It has affinity for free ribosomal 30S subunits but not for 70S ribosomes.</text>
</comment>
<comment type="subunit">
    <text evidence="5">Binds ribosomal protein uS19.</text>
</comment>
<keyword evidence="1 5" id="KW-0963">Cytoplasm</keyword>
<comment type="similarity">
    <text evidence="5">Belongs to the RimM family.</text>
</comment>
<evidence type="ECO:0000259" key="6">
    <source>
        <dbReference type="Pfam" id="PF01782"/>
    </source>
</evidence>
<evidence type="ECO:0000259" key="7">
    <source>
        <dbReference type="Pfam" id="PF24986"/>
    </source>
</evidence>
<feature type="domain" description="RimM N-terminal" evidence="6">
    <location>
        <begin position="12"/>
        <end position="96"/>
    </location>
</feature>
<dbReference type="GO" id="GO:0005737">
    <property type="term" value="C:cytoplasm"/>
    <property type="evidence" value="ECO:0007669"/>
    <property type="project" value="UniProtKB-SubCell"/>
</dbReference>
<protein>
    <recommendedName>
        <fullName evidence="5">Ribosome maturation factor RimM</fullName>
    </recommendedName>
</protein>
<dbReference type="OrthoDB" id="9810331at2"/>
<dbReference type="eggNOG" id="COG0806">
    <property type="taxonomic scope" value="Bacteria"/>
</dbReference>
<dbReference type="GO" id="GO:0042274">
    <property type="term" value="P:ribosomal small subunit biogenesis"/>
    <property type="evidence" value="ECO:0007669"/>
    <property type="project" value="UniProtKB-UniRule"/>
</dbReference>
<dbReference type="GO" id="GO:0005840">
    <property type="term" value="C:ribosome"/>
    <property type="evidence" value="ECO:0007669"/>
    <property type="project" value="InterPro"/>
</dbReference>
<dbReference type="PANTHER" id="PTHR33692">
    <property type="entry name" value="RIBOSOME MATURATION FACTOR RIMM"/>
    <property type="match status" value="1"/>
</dbReference>
<sequence>MVEPQESEWVEIGTIVAAQGLGGEVRVKPDSDFPERFIRPGQRWLQRSPQSLPEPIRLLQGRLLPRKGIYILKLAGIENRTQAEALKGSLLLVPHSDRPKLAPGEFYLQDLLGLEVFEQGNQTYVGVITGVIPAGNDLLEVQPPQADRPPVLIPLVREIVPLIDLGAQRVEINPPPGLLS</sequence>
<dbReference type="HOGENOM" id="CLU_077636_3_0_3"/>
<gene>
    <name evidence="5" type="primary">rimM</name>
    <name evidence="8" type="ordered locus">Cyan7425_4970</name>
</gene>
<organism evidence="8">
    <name type="scientific">Cyanothece sp. (strain PCC 7425 / ATCC 29141)</name>
    <dbReference type="NCBI Taxonomy" id="395961"/>
    <lineage>
        <taxon>Bacteria</taxon>
        <taxon>Bacillati</taxon>
        <taxon>Cyanobacteriota</taxon>
        <taxon>Cyanophyceae</taxon>
        <taxon>Gomontiellales</taxon>
        <taxon>Cyanothecaceae</taxon>
        <taxon>Cyanothece</taxon>
    </lineage>
</organism>
<evidence type="ECO:0000256" key="4">
    <source>
        <dbReference type="ARBA" id="ARBA00023186"/>
    </source>
</evidence>
<comment type="subcellular location">
    <subcellularLocation>
        <location evidence="5">Cytoplasm</location>
    </subcellularLocation>
</comment>
<dbReference type="InterPro" id="IPR056792">
    <property type="entry name" value="PRC_RimM"/>
</dbReference>
<accession>B8HNE1</accession>
<dbReference type="InterPro" id="IPR009000">
    <property type="entry name" value="Transl_B-barrel_sf"/>
</dbReference>
<dbReference type="GO" id="GO:0006364">
    <property type="term" value="P:rRNA processing"/>
    <property type="evidence" value="ECO:0007669"/>
    <property type="project" value="UniProtKB-UniRule"/>
</dbReference>
<dbReference type="SUPFAM" id="SSF50346">
    <property type="entry name" value="PRC-barrel domain"/>
    <property type="match status" value="1"/>
</dbReference>
<keyword evidence="4 5" id="KW-0143">Chaperone</keyword>
<dbReference type="STRING" id="395961.Cyan7425_4970"/>
<dbReference type="InterPro" id="IPR036976">
    <property type="entry name" value="RimM_N_sf"/>
</dbReference>
<proteinExistence type="inferred from homology"/>
<dbReference type="Gene3D" id="2.40.30.60">
    <property type="entry name" value="RimM"/>
    <property type="match status" value="1"/>
</dbReference>
<dbReference type="InterPro" id="IPR002676">
    <property type="entry name" value="RimM_N"/>
</dbReference>
<dbReference type="HAMAP" id="MF_00014">
    <property type="entry name" value="Ribosome_mat_RimM"/>
    <property type="match status" value="1"/>
</dbReference>
<evidence type="ECO:0000313" key="8">
    <source>
        <dbReference type="EMBL" id="ACL47268.1"/>
    </source>
</evidence>
<evidence type="ECO:0000256" key="5">
    <source>
        <dbReference type="HAMAP-Rule" id="MF_00014"/>
    </source>
</evidence>
<evidence type="ECO:0000256" key="2">
    <source>
        <dbReference type="ARBA" id="ARBA00022517"/>
    </source>
</evidence>
<evidence type="ECO:0000256" key="3">
    <source>
        <dbReference type="ARBA" id="ARBA00022552"/>
    </source>
</evidence>
<comment type="domain">
    <text evidence="5">The PRC barrel domain binds ribosomal protein uS19.</text>
</comment>
<dbReference type="NCBIfam" id="TIGR02273">
    <property type="entry name" value="16S_RimM"/>
    <property type="match status" value="1"/>
</dbReference>
<keyword evidence="3 5" id="KW-0698">rRNA processing</keyword>
<dbReference type="SUPFAM" id="SSF50447">
    <property type="entry name" value="Translation proteins"/>
    <property type="match status" value="1"/>
</dbReference>
<name>B8HNE1_CYAP4</name>
<feature type="domain" description="Ribosome maturation factor RimM PRC barrel" evidence="7">
    <location>
        <begin position="109"/>
        <end position="178"/>
    </location>
</feature>
<evidence type="ECO:0000256" key="1">
    <source>
        <dbReference type="ARBA" id="ARBA00022490"/>
    </source>
</evidence>
<dbReference type="InterPro" id="IPR011033">
    <property type="entry name" value="PRC_barrel-like_sf"/>
</dbReference>
<dbReference type="Gene3D" id="2.30.30.240">
    <property type="entry name" value="PRC-barrel domain"/>
    <property type="match status" value="1"/>
</dbReference>
<dbReference type="KEGG" id="cyn:Cyan7425_4970"/>
<dbReference type="Pfam" id="PF01782">
    <property type="entry name" value="RimM"/>
    <property type="match status" value="1"/>
</dbReference>
<dbReference type="PANTHER" id="PTHR33692:SF1">
    <property type="entry name" value="RIBOSOME MATURATION FACTOR RIMM"/>
    <property type="match status" value="1"/>
</dbReference>
<keyword evidence="2 5" id="KW-0690">Ribosome biogenesis</keyword>
<dbReference type="GO" id="GO:0043022">
    <property type="term" value="F:ribosome binding"/>
    <property type="evidence" value="ECO:0007669"/>
    <property type="project" value="InterPro"/>
</dbReference>
<dbReference type="Pfam" id="PF24986">
    <property type="entry name" value="PRC_RimM"/>
    <property type="match status" value="1"/>
</dbReference>
<dbReference type="EMBL" id="CP001344">
    <property type="protein sequence ID" value="ACL47268.1"/>
    <property type="molecule type" value="Genomic_DNA"/>
</dbReference>